<sequence>MDENGFWDLIEAAHGDPGTYEEALTARLAGSPPERITAFGWWFDVVDAAAYRWDLWAAAYLVGGGCSDDSFMDFRAGVIALGRDWYGRVLAAPDSLADHPEVAKGWDGGGEDLLFREEVRYAAARAYERRTGGDDFYEADRRYAAARPAVSKTLVLGEDFDFDDDAEMRRRMPRLSALFL</sequence>
<dbReference type="OrthoDB" id="6200718at2"/>
<name>A0A562VGH8_9ACTN</name>
<accession>A0A562VGH8</accession>
<dbReference type="InterPro" id="IPR025334">
    <property type="entry name" value="DUF4240"/>
</dbReference>
<dbReference type="AlphaFoldDB" id="A0A562VGH8"/>
<keyword evidence="3" id="KW-1185">Reference proteome</keyword>
<reference evidence="2 3" key="1">
    <citation type="journal article" date="2013" name="Stand. Genomic Sci.">
        <title>Genomic Encyclopedia of Type Strains, Phase I: The one thousand microbial genomes (KMG-I) project.</title>
        <authorList>
            <person name="Kyrpides N.C."/>
            <person name="Woyke T."/>
            <person name="Eisen J.A."/>
            <person name="Garrity G."/>
            <person name="Lilburn T.G."/>
            <person name="Beck B.J."/>
            <person name="Whitman W.B."/>
            <person name="Hugenholtz P."/>
            <person name="Klenk H.P."/>
        </authorList>
    </citation>
    <scope>NUCLEOTIDE SEQUENCE [LARGE SCALE GENOMIC DNA]</scope>
    <source>
        <strain evidence="2 3">DSM 45044</strain>
    </source>
</reference>
<evidence type="ECO:0000313" key="2">
    <source>
        <dbReference type="EMBL" id="TWJ16914.1"/>
    </source>
</evidence>
<organism evidence="2 3">
    <name type="scientific">Stackebrandtia albiflava</name>
    <dbReference type="NCBI Taxonomy" id="406432"/>
    <lineage>
        <taxon>Bacteria</taxon>
        <taxon>Bacillati</taxon>
        <taxon>Actinomycetota</taxon>
        <taxon>Actinomycetes</taxon>
        <taxon>Glycomycetales</taxon>
        <taxon>Glycomycetaceae</taxon>
        <taxon>Stackebrandtia</taxon>
    </lineage>
</organism>
<feature type="domain" description="DUF4240" evidence="1">
    <location>
        <begin position="1"/>
        <end position="129"/>
    </location>
</feature>
<protein>
    <submittedName>
        <fullName evidence="2">Uncharacterized protein DUF4240</fullName>
    </submittedName>
</protein>
<evidence type="ECO:0000313" key="3">
    <source>
        <dbReference type="Proteomes" id="UP000321617"/>
    </source>
</evidence>
<dbReference type="EMBL" id="VLLL01000002">
    <property type="protein sequence ID" value="TWJ16914.1"/>
    <property type="molecule type" value="Genomic_DNA"/>
</dbReference>
<proteinExistence type="predicted"/>
<gene>
    <name evidence="2" type="ORF">LX16_0129</name>
</gene>
<dbReference type="Pfam" id="PF14024">
    <property type="entry name" value="DUF4240"/>
    <property type="match status" value="1"/>
</dbReference>
<evidence type="ECO:0000259" key="1">
    <source>
        <dbReference type="Pfam" id="PF14024"/>
    </source>
</evidence>
<dbReference type="Proteomes" id="UP000321617">
    <property type="component" value="Unassembled WGS sequence"/>
</dbReference>
<comment type="caution">
    <text evidence="2">The sequence shown here is derived from an EMBL/GenBank/DDBJ whole genome shotgun (WGS) entry which is preliminary data.</text>
</comment>
<dbReference type="RefSeq" id="WP_147131464.1">
    <property type="nucleotide sequence ID" value="NZ_BAABIJ010000008.1"/>
</dbReference>